<gene>
    <name evidence="1" type="ORF">L21SP5_01491</name>
</gene>
<dbReference type="EMBL" id="CP013118">
    <property type="protein sequence ID" value="ALO15139.1"/>
    <property type="molecule type" value="Genomic_DNA"/>
</dbReference>
<accession>A0A0S2HYH0</accession>
<protein>
    <submittedName>
        <fullName evidence="1">Uncharacterized protein</fullName>
    </submittedName>
</protein>
<evidence type="ECO:0000313" key="2">
    <source>
        <dbReference type="Proteomes" id="UP000064893"/>
    </source>
</evidence>
<name>A0A0S2HYH0_9BACT</name>
<keyword evidence="2" id="KW-1185">Reference proteome</keyword>
<dbReference type="Proteomes" id="UP000064893">
    <property type="component" value="Chromosome"/>
</dbReference>
<dbReference type="KEGG" id="blq:L21SP5_01491"/>
<sequence>MVYRIFLIFTTLITLISNNSYSNPTLEVRVFLNEKQCLYCYNPLTTLNGLPDDVSLTFFTNPNSIDTWKVELQQKNGQKIKPRSYLKNLKKLLVFYIPGKHVFFFDYTILL</sequence>
<evidence type="ECO:0000313" key="1">
    <source>
        <dbReference type="EMBL" id="ALO15139.1"/>
    </source>
</evidence>
<dbReference type="AlphaFoldDB" id="A0A0S2HYH0"/>
<proteinExistence type="predicted"/>
<reference evidence="1 2" key="1">
    <citation type="submission" date="2015-11" db="EMBL/GenBank/DDBJ databases">
        <title>Description and complete genome sequence of a novel strain predominating in hypersaline microbial mats and representing a new family of the Bacteriodetes phylum.</title>
        <authorList>
            <person name="Spring S."/>
            <person name="Bunk B."/>
            <person name="Sproer C."/>
            <person name="Klenk H.-P."/>
        </authorList>
    </citation>
    <scope>NUCLEOTIDE SEQUENCE [LARGE SCALE GENOMIC DNA]</scope>
    <source>
        <strain evidence="1 2">L21-Spi-D4</strain>
    </source>
</reference>
<organism evidence="1 2">
    <name type="scientific">Salinivirga cyanobacteriivorans</name>
    <dbReference type="NCBI Taxonomy" id="1307839"/>
    <lineage>
        <taxon>Bacteria</taxon>
        <taxon>Pseudomonadati</taxon>
        <taxon>Bacteroidota</taxon>
        <taxon>Bacteroidia</taxon>
        <taxon>Bacteroidales</taxon>
        <taxon>Salinivirgaceae</taxon>
        <taxon>Salinivirga</taxon>
    </lineage>
</organism>